<dbReference type="Gene3D" id="3.30.565.10">
    <property type="entry name" value="Histidine kinase-like ATPase, C-terminal domain"/>
    <property type="match status" value="1"/>
</dbReference>
<dbReference type="Proteomes" id="UP001165583">
    <property type="component" value="Unassembled WGS sequence"/>
</dbReference>
<evidence type="ECO:0000313" key="2">
    <source>
        <dbReference type="Proteomes" id="UP001165583"/>
    </source>
</evidence>
<protein>
    <submittedName>
        <fullName evidence="1">ATP-binding protein</fullName>
    </submittedName>
</protein>
<dbReference type="RefSeq" id="WP_260047799.1">
    <property type="nucleotide sequence ID" value="NZ_JANZXA010000021.1"/>
</dbReference>
<gene>
    <name evidence="1" type="ORF">NZK81_19930</name>
</gene>
<dbReference type="SUPFAM" id="SSF55874">
    <property type="entry name" value="ATPase domain of HSP90 chaperone/DNA topoisomerase II/histidine kinase"/>
    <property type="match status" value="1"/>
</dbReference>
<evidence type="ECO:0000313" key="1">
    <source>
        <dbReference type="EMBL" id="MCT2401824.1"/>
    </source>
</evidence>
<dbReference type="GO" id="GO:0005524">
    <property type="term" value="F:ATP binding"/>
    <property type="evidence" value="ECO:0007669"/>
    <property type="project" value="UniProtKB-KW"/>
</dbReference>
<proteinExistence type="predicted"/>
<sequence length="563" mass="61894">MSFPSTIHASVGQSLIGKVGRLFNNGVADVLAELLQNARRAGASEVDIDVIETKDRKLLVLRDDGSGIDDPAKILTLGDSGWSGDIARSEDPAGMGVFSLAGRHVEIRSYSPTVGMGWRVVIPPEAWESGAPLAIECCDIEAGTEIRIDMPEAWQRDIPGAVTNAARHYPLTVRYHGVQLDREDFLVGACRIEEWQGCRIGIYRDRGSWPTTYPRINFHGLTVLCPMPTVTEVGVDRCWQVRVDILDSPALQLVLPARKEMVQNTALENLREAAERAIYRTIAESPGHRLAYAQWLRARDLDVDLAEAEPWLAAWLPHTADGMRNGELECVRDMPMILFPEHGPAIEQCAARVLERGDPLGGTLVCEVTAFTGYRWYDRLPRIADLSFAISTEAGTFRCEDDLVPLPGLVSGRVTSIALDVAVRLPGDGEDKASSHIIPTDVLILPDDGWSCDLDTVVVLLTQNCTIDPEDLAILLEDACFRAGDDADNDSWETQWREFRMRARQVANTLLLGEDAAILERIREIVSEEIAWLIPAGRRVSICSGDGKVILAFVDEAPAGSLS</sequence>
<reference evidence="1" key="1">
    <citation type="submission" date="2022-09" db="EMBL/GenBank/DDBJ databases">
        <title>Novosphingobium sp. Nov., a polycyclic aromatic hydrocarbon-degrading bacterium isolated form mangrove sediments in HongKong.</title>
        <authorList>
            <person name="Hu Z."/>
        </authorList>
    </citation>
    <scope>NUCLEOTIDE SEQUENCE</scope>
    <source>
        <strain evidence="1">HK4-1</strain>
    </source>
</reference>
<accession>A0ABT2IAM0</accession>
<keyword evidence="1" id="KW-0547">Nucleotide-binding</keyword>
<keyword evidence="1" id="KW-0067">ATP-binding</keyword>
<name>A0ABT2IAM0_9SPHN</name>
<dbReference type="EMBL" id="JANZXA010000021">
    <property type="protein sequence ID" value="MCT2401824.1"/>
    <property type="molecule type" value="Genomic_DNA"/>
</dbReference>
<organism evidence="1 2">
    <name type="scientific">Novosphingobium mangrovi</name>
    <name type="common">ex Huang et al. 2023</name>
    <dbReference type="NCBI Taxonomy" id="2976432"/>
    <lineage>
        <taxon>Bacteria</taxon>
        <taxon>Pseudomonadati</taxon>
        <taxon>Pseudomonadota</taxon>
        <taxon>Alphaproteobacteria</taxon>
        <taxon>Sphingomonadales</taxon>
        <taxon>Sphingomonadaceae</taxon>
        <taxon>Novosphingobium</taxon>
    </lineage>
</organism>
<dbReference type="InterPro" id="IPR036890">
    <property type="entry name" value="HATPase_C_sf"/>
</dbReference>
<comment type="caution">
    <text evidence="1">The sequence shown here is derived from an EMBL/GenBank/DDBJ whole genome shotgun (WGS) entry which is preliminary data.</text>
</comment>
<keyword evidence="2" id="KW-1185">Reference proteome</keyword>